<dbReference type="EMBL" id="FOWD01000012">
    <property type="protein sequence ID" value="SFO19617.1"/>
    <property type="molecule type" value="Genomic_DNA"/>
</dbReference>
<reference evidence="3 4" key="1">
    <citation type="submission" date="2016-10" db="EMBL/GenBank/DDBJ databases">
        <authorList>
            <person name="de Groot N.N."/>
        </authorList>
    </citation>
    <scope>NUCLEOTIDE SEQUENCE [LARGE SCALE GENOMIC DNA]</scope>
    <source>
        <strain evidence="3 4">DSM 1283</strain>
    </source>
</reference>
<feature type="chain" id="PRO_5011550189" evidence="2">
    <location>
        <begin position="28"/>
        <end position="144"/>
    </location>
</feature>
<evidence type="ECO:0000256" key="1">
    <source>
        <dbReference type="SAM" id="MobiDB-lite"/>
    </source>
</evidence>
<feature type="region of interest" description="Disordered" evidence="1">
    <location>
        <begin position="124"/>
        <end position="144"/>
    </location>
</feature>
<feature type="signal peptide" evidence="2">
    <location>
        <begin position="1"/>
        <end position="27"/>
    </location>
</feature>
<proteinExistence type="predicted"/>
<keyword evidence="4" id="KW-1185">Reference proteome</keyword>
<protein>
    <submittedName>
        <fullName evidence="3">Uncharacterized protein</fullName>
    </submittedName>
</protein>
<gene>
    <name evidence="3" type="ORF">SAMN04489757_11285</name>
</gene>
<evidence type="ECO:0000313" key="4">
    <source>
        <dbReference type="Proteomes" id="UP000198806"/>
    </source>
</evidence>
<name>A0A1I5F783_9FIRM</name>
<dbReference type="STRING" id="1527.SAMN04489757_11285"/>
<evidence type="ECO:0000256" key="2">
    <source>
        <dbReference type="SAM" id="SignalP"/>
    </source>
</evidence>
<keyword evidence="2" id="KW-0732">Signal</keyword>
<dbReference type="RefSeq" id="WP_091686180.1">
    <property type="nucleotide sequence ID" value="NZ_BAABFM010000014.1"/>
</dbReference>
<evidence type="ECO:0000313" key="3">
    <source>
        <dbReference type="EMBL" id="SFO19617.1"/>
    </source>
</evidence>
<sequence length="144" mass="16845">MKLKKKIKILILSLCFCTMFSSSIIFAANHDFYFTFDSKDSSQVQAAYYQKSDNEQKWYITIDEYYKNTTTKNTMSSSNVFACTMRRRYNDNVDRWHTFSNYVSSYGIDYATKVSQYDEMRIEGKKDSTSSSTSQLRVSGRFAP</sequence>
<dbReference type="AlphaFoldDB" id="A0A1I5F783"/>
<organism evidence="3 4">
    <name type="scientific">Anaerocolumna aminovalerica</name>
    <dbReference type="NCBI Taxonomy" id="1527"/>
    <lineage>
        <taxon>Bacteria</taxon>
        <taxon>Bacillati</taxon>
        <taxon>Bacillota</taxon>
        <taxon>Clostridia</taxon>
        <taxon>Lachnospirales</taxon>
        <taxon>Lachnospiraceae</taxon>
        <taxon>Anaerocolumna</taxon>
    </lineage>
</organism>
<accession>A0A1I5F783</accession>
<dbReference type="Proteomes" id="UP000198806">
    <property type="component" value="Unassembled WGS sequence"/>
</dbReference>